<name>A0A0B0NKJ6_GOSAR</name>
<sequence>MLSYRTRN</sequence>
<reference evidence="2" key="1">
    <citation type="submission" date="2014-09" db="EMBL/GenBank/DDBJ databases">
        <authorList>
            <person name="Mudge J."/>
            <person name="Ramaraj T."/>
            <person name="Lindquist I.E."/>
            <person name="Bharti A.K."/>
            <person name="Sundararajan A."/>
            <person name="Cameron C.T."/>
            <person name="Woodward J.E."/>
            <person name="May G.D."/>
            <person name="Brubaker C."/>
            <person name="Broadhvest J."/>
            <person name="Wilkins T.A."/>
        </authorList>
    </citation>
    <scope>NUCLEOTIDE SEQUENCE</scope>
    <source>
        <strain evidence="2">cv. AKA8401</strain>
    </source>
</reference>
<gene>
    <name evidence="1" type="ORF">F383_09005</name>
</gene>
<keyword evidence="2" id="KW-1185">Reference proteome</keyword>
<dbReference type="EMBL" id="KN396204">
    <property type="protein sequence ID" value="KHG11626.1"/>
    <property type="molecule type" value="Genomic_DNA"/>
</dbReference>
<protein>
    <submittedName>
        <fullName evidence="1">Uncharacterized protein</fullName>
    </submittedName>
</protein>
<evidence type="ECO:0000313" key="1">
    <source>
        <dbReference type="EMBL" id="KHG11626.1"/>
    </source>
</evidence>
<proteinExistence type="predicted"/>
<organism evidence="1 2">
    <name type="scientific">Gossypium arboreum</name>
    <name type="common">Tree cotton</name>
    <name type="synonym">Gossypium nanking</name>
    <dbReference type="NCBI Taxonomy" id="29729"/>
    <lineage>
        <taxon>Eukaryota</taxon>
        <taxon>Viridiplantae</taxon>
        <taxon>Streptophyta</taxon>
        <taxon>Embryophyta</taxon>
        <taxon>Tracheophyta</taxon>
        <taxon>Spermatophyta</taxon>
        <taxon>Magnoliopsida</taxon>
        <taxon>eudicotyledons</taxon>
        <taxon>Gunneridae</taxon>
        <taxon>Pentapetalae</taxon>
        <taxon>rosids</taxon>
        <taxon>malvids</taxon>
        <taxon>Malvales</taxon>
        <taxon>Malvaceae</taxon>
        <taxon>Malvoideae</taxon>
        <taxon>Gossypium</taxon>
    </lineage>
</organism>
<dbReference type="Proteomes" id="UP000032142">
    <property type="component" value="Unassembled WGS sequence"/>
</dbReference>
<accession>A0A0B0NKJ6</accession>
<evidence type="ECO:0000313" key="2">
    <source>
        <dbReference type="Proteomes" id="UP000032142"/>
    </source>
</evidence>